<evidence type="ECO:0000259" key="4">
    <source>
        <dbReference type="SMART" id="SM00849"/>
    </source>
</evidence>
<name>E0I3L1_9BACL</name>
<accession>E0I3L1</accession>
<dbReference type="EMBL" id="AEDD01000001">
    <property type="protein sequence ID" value="EFM12875.1"/>
    <property type="molecule type" value="Genomic_DNA"/>
</dbReference>
<dbReference type="SUPFAM" id="SSF56281">
    <property type="entry name" value="Metallo-hydrolase/oxidoreductase"/>
    <property type="match status" value="1"/>
</dbReference>
<comment type="catalytic activity">
    <reaction evidence="1">
        <text>3',5'-cyclic CMP + H2O = CMP + H(+)</text>
        <dbReference type="Rhea" id="RHEA:72675"/>
        <dbReference type="ChEBI" id="CHEBI:15377"/>
        <dbReference type="ChEBI" id="CHEBI:15378"/>
        <dbReference type="ChEBI" id="CHEBI:58003"/>
        <dbReference type="ChEBI" id="CHEBI:60377"/>
    </reaction>
    <physiologicalReaction direction="left-to-right" evidence="1">
        <dbReference type="Rhea" id="RHEA:72676"/>
    </physiologicalReaction>
</comment>
<comment type="catalytic activity">
    <reaction evidence="3">
        <text>3',5'-cyclic UMP + H2O = UMP + H(+)</text>
        <dbReference type="Rhea" id="RHEA:70575"/>
        <dbReference type="ChEBI" id="CHEBI:15377"/>
        <dbReference type="ChEBI" id="CHEBI:15378"/>
        <dbReference type="ChEBI" id="CHEBI:57865"/>
        <dbReference type="ChEBI" id="CHEBI:184387"/>
    </reaction>
    <physiologicalReaction direction="left-to-right" evidence="3">
        <dbReference type="Rhea" id="RHEA:70576"/>
    </physiologicalReaction>
</comment>
<evidence type="ECO:0000256" key="1">
    <source>
        <dbReference type="ARBA" id="ARBA00034221"/>
    </source>
</evidence>
<evidence type="ECO:0000256" key="3">
    <source>
        <dbReference type="ARBA" id="ARBA00048505"/>
    </source>
</evidence>
<evidence type="ECO:0000313" key="6">
    <source>
        <dbReference type="Proteomes" id="UP000005387"/>
    </source>
</evidence>
<dbReference type="InterPro" id="IPR001279">
    <property type="entry name" value="Metallo-B-lactamas"/>
</dbReference>
<dbReference type="InterPro" id="IPR036866">
    <property type="entry name" value="RibonucZ/Hydroxyglut_hydro"/>
</dbReference>
<dbReference type="STRING" id="717606.PaecuDRAFT_0386"/>
<dbReference type="eggNOG" id="COG1234">
    <property type="taxonomic scope" value="Bacteria"/>
</dbReference>
<comment type="function">
    <text evidence="2">Counteracts the endogenous Pycsar antiviral defense system. Phosphodiesterase that enables metal-dependent hydrolysis of host cyclic nucleotide Pycsar defense signals such as cCMP and cUMP.</text>
</comment>
<dbReference type="Gene3D" id="3.60.15.10">
    <property type="entry name" value="Ribonuclease Z/Hydroxyacylglutathione hydrolase-like"/>
    <property type="match status" value="1"/>
</dbReference>
<protein>
    <submittedName>
        <fullName evidence="5">Beta-lactamase domain protein</fullName>
    </submittedName>
</protein>
<dbReference type="PANTHER" id="PTHR42663">
    <property type="entry name" value="HYDROLASE C777.06C-RELATED-RELATED"/>
    <property type="match status" value="1"/>
</dbReference>
<dbReference type="Proteomes" id="UP000005387">
    <property type="component" value="Unassembled WGS sequence"/>
</dbReference>
<sequence length="245" mass="27302">MTTSITMIGTGSAFAKRYYNNNAIIDADSFRLLLDCGITGPAALHQLGIRFGDLDAVLVSHTHGDHVGGLEELAFQMMFVHQRKPVLYLPQPLREPLWEHTLKGGLTQGPLQSLDDFFDVREMPVGEPTTIAPGLVVEPIQTEHIEGRLSYSFLINGTFFYSADMKFNPELLQQLVDERGVQLIFHDCQLIAPGVVHACIDELLTLPEHIQAITKLMHYGDTMPDFIGRTGSMSFIEQGKTYEVT</sequence>
<dbReference type="Pfam" id="PF23023">
    <property type="entry name" value="Anti-Pycsar_Apyc1"/>
    <property type="match status" value="1"/>
</dbReference>
<dbReference type="AlphaFoldDB" id="E0I3L1"/>
<dbReference type="RefSeq" id="WP_006036403.1">
    <property type="nucleotide sequence ID" value="NZ_AEDD01000001.1"/>
</dbReference>
<dbReference type="OrthoDB" id="9803916at2"/>
<gene>
    <name evidence="5" type="ORF">PaecuDRAFT_0386</name>
</gene>
<dbReference type="PANTHER" id="PTHR42663:SF6">
    <property type="entry name" value="HYDROLASE C777.06C-RELATED"/>
    <property type="match status" value="1"/>
</dbReference>
<dbReference type="GO" id="GO:0046872">
    <property type="term" value="F:metal ion binding"/>
    <property type="evidence" value="ECO:0007669"/>
    <property type="project" value="UniProtKB-KW"/>
</dbReference>
<reference evidence="5 6" key="1">
    <citation type="submission" date="2010-07" db="EMBL/GenBank/DDBJ databases">
        <title>The draft genome of Paenibacillus curdlanolyticus YK9.</title>
        <authorList>
            <consortium name="US DOE Joint Genome Institute (JGI-PGF)"/>
            <person name="Lucas S."/>
            <person name="Copeland A."/>
            <person name="Lapidus A."/>
            <person name="Cheng J.-F."/>
            <person name="Bruce D."/>
            <person name="Goodwin L."/>
            <person name="Pitluck S."/>
            <person name="Land M.L."/>
            <person name="Hauser L."/>
            <person name="Chang Y.-J."/>
            <person name="Jeffries C."/>
            <person name="Anderson I.J."/>
            <person name="Johnson E."/>
            <person name="Loganathan U."/>
            <person name="Mulhopadhyay B."/>
            <person name="Kyrpides N."/>
            <person name="Woyke T.J."/>
        </authorList>
    </citation>
    <scope>NUCLEOTIDE SEQUENCE [LARGE SCALE GENOMIC DNA]</scope>
    <source>
        <strain evidence="5 6">YK9</strain>
    </source>
</reference>
<organism evidence="5 6">
    <name type="scientific">Paenibacillus curdlanolyticus YK9</name>
    <dbReference type="NCBI Taxonomy" id="717606"/>
    <lineage>
        <taxon>Bacteria</taxon>
        <taxon>Bacillati</taxon>
        <taxon>Bacillota</taxon>
        <taxon>Bacilli</taxon>
        <taxon>Bacillales</taxon>
        <taxon>Paenibacillaceae</taxon>
        <taxon>Paenibacillus</taxon>
    </lineage>
</organism>
<evidence type="ECO:0000256" key="2">
    <source>
        <dbReference type="ARBA" id="ARBA00034301"/>
    </source>
</evidence>
<evidence type="ECO:0000313" key="5">
    <source>
        <dbReference type="EMBL" id="EFM12875.1"/>
    </source>
</evidence>
<proteinExistence type="predicted"/>
<dbReference type="GO" id="GO:0016787">
    <property type="term" value="F:hydrolase activity"/>
    <property type="evidence" value="ECO:0007669"/>
    <property type="project" value="UniProtKB-KW"/>
</dbReference>
<feature type="domain" description="Metallo-beta-lactamase" evidence="4">
    <location>
        <begin position="10"/>
        <end position="218"/>
    </location>
</feature>
<dbReference type="SMART" id="SM00849">
    <property type="entry name" value="Lactamase_B"/>
    <property type="match status" value="1"/>
</dbReference>
<keyword evidence="6" id="KW-1185">Reference proteome</keyword>